<comment type="caution">
    <text evidence="1">The sequence shown here is derived from an EMBL/GenBank/DDBJ whole genome shotgun (WGS) entry which is preliminary data.</text>
</comment>
<protein>
    <submittedName>
        <fullName evidence="1">Uncharacterized protein</fullName>
    </submittedName>
</protein>
<dbReference type="EMBL" id="JAWDGP010000252">
    <property type="protein sequence ID" value="KAK3802297.1"/>
    <property type="molecule type" value="Genomic_DNA"/>
</dbReference>
<organism evidence="1 2">
    <name type="scientific">Elysia crispata</name>
    <name type="common">lettuce slug</name>
    <dbReference type="NCBI Taxonomy" id="231223"/>
    <lineage>
        <taxon>Eukaryota</taxon>
        <taxon>Metazoa</taxon>
        <taxon>Spiralia</taxon>
        <taxon>Lophotrochozoa</taxon>
        <taxon>Mollusca</taxon>
        <taxon>Gastropoda</taxon>
        <taxon>Heterobranchia</taxon>
        <taxon>Euthyneura</taxon>
        <taxon>Panpulmonata</taxon>
        <taxon>Sacoglossa</taxon>
        <taxon>Placobranchoidea</taxon>
        <taxon>Plakobranchidae</taxon>
        <taxon>Elysia</taxon>
    </lineage>
</organism>
<evidence type="ECO:0000313" key="1">
    <source>
        <dbReference type="EMBL" id="KAK3802297.1"/>
    </source>
</evidence>
<sequence length="138" mass="15848">MPYPITELVQATECLNSPRILKSFHKETGLKNVSLVSVGYFISCGMQYLTSIAVEFESLLNHRILMTLLCKTIPDCRYFYWLSVTPGNGTFSGSVLQYHQTWHNYCRVRSISMHMFTEEAVLSVSHDDVTNQHNTFCQ</sequence>
<name>A0AAE1BA04_9GAST</name>
<gene>
    <name evidence="1" type="ORF">RRG08_066135</name>
</gene>
<keyword evidence="2" id="KW-1185">Reference proteome</keyword>
<dbReference type="AlphaFoldDB" id="A0AAE1BA04"/>
<accession>A0AAE1BA04</accession>
<dbReference type="Proteomes" id="UP001283361">
    <property type="component" value="Unassembled WGS sequence"/>
</dbReference>
<evidence type="ECO:0000313" key="2">
    <source>
        <dbReference type="Proteomes" id="UP001283361"/>
    </source>
</evidence>
<proteinExistence type="predicted"/>
<reference evidence="1" key="1">
    <citation type="journal article" date="2023" name="G3 (Bethesda)">
        <title>A reference genome for the long-term kleptoplast-retaining sea slug Elysia crispata morphotype clarki.</title>
        <authorList>
            <person name="Eastman K.E."/>
            <person name="Pendleton A.L."/>
            <person name="Shaikh M.A."/>
            <person name="Suttiyut T."/>
            <person name="Ogas R."/>
            <person name="Tomko P."/>
            <person name="Gavelis G."/>
            <person name="Widhalm J.R."/>
            <person name="Wisecaver J.H."/>
        </authorList>
    </citation>
    <scope>NUCLEOTIDE SEQUENCE</scope>
    <source>
        <strain evidence="1">ECLA1</strain>
    </source>
</reference>